<comment type="caution">
    <text evidence="1">The sequence shown here is derived from an EMBL/GenBank/DDBJ whole genome shotgun (WGS) entry which is preliminary data.</text>
</comment>
<reference evidence="1" key="1">
    <citation type="submission" date="2019-08" db="EMBL/GenBank/DDBJ databases">
        <authorList>
            <person name="Kucharzyk K."/>
            <person name="Murdoch R.W."/>
            <person name="Higgins S."/>
            <person name="Loffler F."/>
        </authorList>
    </citation>
    <scope>NUCLEOTIDE SEQUENCE</scope>
</reference>
<organism evidence="1">
    <name type="scientific">bioreactor metagenome</name>
    <dbReference type="NCBI Taxonomy" id="1076179"/>
    <lineage>
        <taxon>unclassified sequences</taxon>
        <taxon>metagenomes</taxon>
        <taxon>ecological metagenomes</taxon>
    </lineage>
</organism>
<dbReference type="AlphaFoldDB" id="A0A645JJ06"/>
<dbReference type="EMBL" id="VSSQ01142827">
    <property type="protein sequence ID" value="MPN63416.1"/>
    <property type="molecule type" value="Genomic_DNA"/>
</dbReference>
<sequence>MCTVQLGSGDRKGKYPERARQFYRRGDRERLRAVDRGRADDAAGIVYGKRRPEAELLLRKPQ</sequence>
<accession>A0A645JJ06</accession>
<evidence type="ECO:0000313" key="1">
    <source>
        <dbReference type="EMBL" id="MPN63416.1"/>
    </source>
</evidence>
<proteinExistence type="predicted"/>
<gene>
    <name evidence="1" type="ORF">SDC9_211175</name>
</gene>
<name>A0A645JJ06_9ZZZZ</name>
<protein>
    <submittedName>
        <fullName evidence="1">Uncharacterized protein</fullName>
    </submittedName>
</protein>